<organism evidence="3 4">
    <name type="scientific">Haoranjiania flava</name>
    <dbReference type="NCBI Taxonomy" id="1856322"/>
    <lineage>
        <taxon>Bacteria</taxon>
        <taxon>Pseudomonadati</taxon>
        <taxon>Bacteroidota</taxon>
        <taxon>Chitinophagia</taxon>
        <taxon>Chitinophagales</taxon>
        <taxon>Chitinophagaceae</taxon>
        <taxon>Haoranjiania</taxon>
    </lineage>
</organism>
<dbReference type="Gene3D" id="2.40.30.170">
    <property type="match status" value="1"/>
</dbReference>
<reference evidence="3" key="1">
    <citation type="submission" date="2022-10" db="EMBL/GenBank/DDBJ databases">
        <authorList>
            <person name="Kim H.S."/>
            <person name="Kim J.-S."/>
            <person name="Suh M.K."/>
            <person name="Eom M.K."/>
            <person name="Lee J.-S."/>
        </authorList>
    </citation>
    <scope>NUCLEOTIDE SEQUENCE</scope>
    <source>
        <strain evidence="3">LIP-5</strain>
    </source>
</reference>
<keyword evidence="4" id="KW-1185">Reference proteome</keyword>
<keyword evidence="1" id="KW-1133">Transmembrane helix</keyword>
<accession>A0AAE3IS36</accession>
<name>A0AAE3IS36_9BACT</name>
<dbReference type="InterPro" id="IPR058625">
    <property type="entry name" value="MdtA-like_BSH"/>
</dbReference>
<dbReference type="Gene3D" id="2.40.50.100">
    <property type="match status" value="1"/>
</dbReference>
<evidence type="ECO:0000313" key="3">
    <source>
        <dbReference type="EMBL" id="MCU7694757.1"/>
    </source>
</evidence>
<gene>
    <name evidence="3" type="ORF">OD355_09550</name>
</gene>
<feature type="domain" description="Multidrug resistance protein MdtA-like barrel-sandwich hybrid" evidence="2">
    <location>
        <begin position="43"/>
        <end position="234"/>
    </location>
</feature>
<dbReference type="RefSeq" id="WP_263038243.1">
    <property type="nucleotide sequence ID" value="NZ_JAOTPL010000013.1"/>
</dbReference>
<dbReference type="PANTHER" id="PTHR30438:SF1">
    <property type="entry name" value="36 KDA ANTIGEN"/>
    <property type="match status" value="1"/>
</dbReference>
<proteinExistence type="predicted"/>
<dbReference type="PANTHER" id="PTHR30438">
    <property type="entry name" value="36 KDA ANTIGEN-RELATED"/>
    <property type="match status" value="1"/>
</dbReference>
<evidence type="ECO:0000256" key="1">
    <source>
        <dbReference type="SAM" id="Phobius"/>
    </source>
</evidence>
<dbReference type="SUPFAM" id="SSF111369">
    <property type="entry name" value="HlyD-like secretion proteins"/>
    <property type="match status" value="2"/>
</dbReference>
<dbReference type="Pfam" id="PF25917">
    <property type="entry name" value="BSH_RND"/>
    <property type="match status" value="1"/>
</dbReference>
<keyword evidence="1" id="KW-0472">Membrane</keyword>
<dbReference type="AlphaFoldDB" id="A0AAE3IS36"/>
<evidence type="ECO:0000313" key="4">
    <source>
        <dbReference type="Proteomes" id="UP001209317"/>
    </source>
</evidence>
<protein>
    <submittedName>
        <fullName evidence="3">Efflux RND transporter periplasmic adaptor subunit</fullName>
    </submittedName>
</protein>
<comment type="caution">
    <text evidence="3">The sequence shown here is derived from an EMBL/GenBank/DDBJ whole genome shotgun (WGS) entry which is preliminary data.</text>
</comment>
<dbReference type="EMBL" id="JAOTPL010000013">
    <property type="protein sequence ID" value="MCU7694757.1"/>
    <property type="molecule type" value="Genomic_DNA"/>
</dbReference>
<keyword evidence="1" id="KW-0812">Transmembrane</keyword>
<evidence type="ECO:0000259" key="2">
    <source>
        <dbReference type="Pfam" id="PF25917"/>
    </source>
</evidence>
<sequence>MKQKGFFLLMIGLAVFIGFIIFSFVVINKPQPLEVQGEVDAKTIKVASKLVGRISNLTVHKGDTVRQGQLLYTFSSPELDAKMTQASAALLGAEAQNSKAMNGAQSEDIQAAYDMYQKALTGAELARKTFERVNSLYKDGVVPAQKKDEAEAQYQAAMQTANAAKATWQKARNGARTEDKMASGAMVKNARGMIQEVNSYKKETSIYAPLSAEVADIIAEEGELVSAGYPVVTLVDLEDIWVVFNLREDLLADISAGSVINARFPALKNRLVPLKVTYIKVLGQFATWNATKTSGDFDMKTFEVHAVPVNAVRGLRPGMSAVVNWNDVRNKKS</sequence>
<dbReference type="Proteomes" id="UP001209317">
    <property type="component" value="Unassembled WGS sequence"/>
</dbReference>
<feature type="transmembrane region" description="Helical" evidence="1">
    <location>
        <begin position="7"/>
        <end position="27"/>
    </location>
</feature>